<dbReference type="Proteomes" id="UP000186218">
    <property type="component" value="Unassembled WGS sequence"/>
</dbReference>
<dbReference type="InterPro" id="IPR009057">
    <property type="entry name" value="Homeodomain-like_sf"/>
</dbReference>
<dbReference type="STRING" id="1344003.SAMN05445060_3341"/>
<protein>
    <submittedName>
        <fullName evidence="6">Transcriptional regulator, TetR family</fullName>
    </submittedName>
</protein>
<evidence type="ECO:0000256" key="2">
    <source>
        <dbReference type="ARBA" id="ARBA00023125"/>
    </source>
</evidence>
<keyword evidence="7" id="KW-1185">Reference proteome</keyword>
<proteinExistence type="predicted"/>
<sequence length="185" mass="19363">MRIIEDGASEVNGRPLRADARRSRDLIIGAAQRAFRIDGPNASLERIASDAGVGSATLHRHFPGRESLLAAVFAATVDRFVADAAATEHSPNGYWGWLERIVRDCAADDALGAAIRAGGGGAQLWAPLIEAARPLHAAAPESAAEFRVEELLALVDAIASTFAGHPDRAGHMLAVVRRGLGGSGE</sequence>
<feature type="domain" description="HTH tetR-type" evidence="5">
    <location>
        <begin position="21"/>
        <end position="80"/>
    </location>
</feature>
<evidence type="ECO:0000256" key="3">
    <source>
        <dbReference type="ARBA" id="ARBA00023163"/>
    </source>
</evidence>
<dbReference type="PROSITE" id="PS50977">
    <property type="entry name" value="HTH_TETR_2"/>
    <property type="match status" value="1"/>
</dbReference>
<keyword evidence="2 4" id="KW-0238">DNA-binding</keyword>
<name>A0A1N7H0X7_9NOCA</name>
<evidence type="ECO:0000256" key="1">
    <source>
        <dbReference type="ARBA" id="ARBA00023015"/>
    </source>
</evidence>
<dbReference type="GO" id="GO:0003700">
    <property type="term" value="F:DNA-binding transcription factor activity"/>
    <property type="evidence" value="ECO:0007669"/>
    <property type="project" value="TreeGrafter"/>
</dbReference>
<dbReference type="GO" id="GO:0000976">
    <property type="term" value="F:transcription cis-regulatory region binding"/>
    <property type="evidence" value="ECO:0007669"/>
    <property type="project" value="TreeGrafter"/>
</dbReference>
<dbReference type="PRINTS" id="PR00455">
    <property type="entry name" value="HTHTETR"/>
</dbReference>
<dbReference type="EMBL" id="FTNT01000011">
    <property type="protein sequence ID" value="SIS18499.1"/>
    <property type="molecule type" value="Genomic_DNA"/>
</dbReference>
<organism evidence="6 7">
    <name type="scientific">Williamsia sterculiae</name>
    <dbReference type="NCBI Taxonomy" id="1344003"/>
    <lineage>
        <taxon>Bacteria</taxon>
        <taxon>Bacillati</taxon>
        <taxon>Actinomycetota</taxon>
        <taxon>Actinomycetes</taxon>
        <taxon>Mycobacteriales</taxon>
        <taxon>Nocardiaceae</taxon>
        <taxon>Williamsia</taxon>
    </lineage>
</organism>
<dbReference type="AlphaFoldDB" id="A0A1N7H0X7"/>
<dbReference type="SUPFAM" id="SSF46689">
    <property type="entry name" value="Homeodomain-like"/>
    <property type="match status" value="1"/>
</dbReference>
<dbReference type="InterPro" id="IPR050109">
    <property type="entry name" value="HTH-type_TetR-like_transc_reg"/>
</dbReference>
<dbReference type="RefSeq" id="WP_076481787.1">
    <property type="nucleotide sequence ID" value="NZ_FTNT01000011.1"/>
</dbReference>
<gene>
    <name evidence="6" type="ORF">SAMN05445060_3341</name>
</gene>
<evidence type="ECO:0000259" key="5">
    <source>
        <dbReference type="PROSITE" id="PS50977"/>
    </source>
</evidence>
<feature type="DNA-binding region" description="H-T-H motif" evidence="4">
    <location>
        <begin position="43"/>
        <end position="62"/>
    </location>
</feature>
<keyword evidence="3" id="KW-0804">Transcription</keyword>
<evidence type="ECO:0000313" key="6">
    <source>
        <dbReference type="EMBL" id="SIS18499.1"/>
    </source>
</evidence>
<reference evidence="6 7" key="1">
    <citation type="submission" date="2017-01" db="EMBL/GenBank/DDBJ databases">
        <authorList>
            <person name="Mah S.A."/>
            <person name="Swanson W.J."/>
            <person name="Moy G.W."/>
            <person name="Vacquier V.D."/>
        </authorList>
    </citation>
    <scope>NUCLEOTIDE SEQUENCE [LARGE SCALE GENOMIC DNA]</scope>
    <source>
        <strain evidence="6 7">CPCC 203464</strain>
    </source>
</reference>
<keyword evidence="1" id="KW-0805">Transcription regulation</keyword>
<dbReference type="PANTHER" id="PTHR30055:SF234">
    <property type="entry name" value="HTH-TYPE TRANSCRIPTIONAL REGULATOR BETI"/>
    <property type="match status" value="1"/>
</dbReference>
<dbReference type="PANTHER" id="PTHR30055">
    <property type="entry name" value="HTH-TYPE TRANSCRIPTIONAL REGULATOR RUTR"/>
    <property type="match status" value="1"/>
</dbReference>
<dbReference type="InterPro" id="IPR001647">
    <property type="entry name" value="HTH_TetR"/>
</dbReference>
<evidence type="ECO:0000256" key="4">
    <source>
        <dbReference type="PROSITE-ProRule" id="PRU00335"/>
    </source>
</evidence>
<dbReference type="Gene3D" id="1.10.357.10">
    <property type="entry name" value="Tetracycline Repressor, domain 2"/>
    <property type="match status" value="1"/>
</dbReference>
<evidence type="ECO:0000313" key="7">
    <source>
        <dbReference type="Proteomes" id="UP000186218"/>
    </source>
</evidence>
<accession>A0A1N7H0X7</accession>
<dbReference type="Pfam" id="PF00440">
    <property type="entry name" value="TetR_N"/>
    <property type="match status" value="1"/>
</dbReference>